<proteinExistence type="predicted"/>
<sequence>MTKSTWVLLCTIAAVTTLEASKKRTVCSIKGEIHPAKAIRQVWLIRNGDTIPASLTGTRLNVEVKPGVYGVWIDAIAPYQDHLTADIDLFDNNSMELGNIELLQ</sequence>
<evidence type="ECO:0000313" key="2">
    <source>
        <dbReference type="Proteomes" id="UP000031408"/>
    </source>
</evidence>
<dbReference type="AlphaFoldDB" id="A0A0C1L2E3"/>
<evidence type="ECO:0000313" key="1">
    <source>
        <dbReference type="EMBL" id="KIC93781.1"/>
    </source>
</evidence>
<comment type="caution">
    <text evidence="1">The sequence shown here is derived from an EMBL/GenBank/DDBJ whole genome shotgun (WGS) entry which is preliminary data.</text>
</comment>
<dbReference type="OrthoDB" id="676304at2"/>
<dbReference type="STRING" id="1349421.OI18_15545"/>
<organism evidence="1 2">
    <name type="scientific">Flavihumibacter solisilvae</name>
    <dbReference type="NCBI Taxonomy" id="1349421"/>
    <lineage>
        <taxon>Bacteria</taxon>
        <taxon>Pseudomonadati</taxon>
        <taxon>Bacteroidota</taxon>
        <taxon>Chitinophagia</taxon>
        <taxon>Chitinophagales</taxon>
        <taxon>Chitinophagaceae</taxon>
        <taxon>Flavihumibacter</taxon>
    </lineage>
</organism>
<reference evidence="1 2" key="1">
    <citation type="submission" date="2014-11" db="EMBL/GenBank/DDBJ databases">
        <title>Genome sequence of Flavihumibacter solisilvae 3-3.</title>
        <authorList>
            <person name="Zhou G."/>
            <person name="Li M."/>
            <person name="Wang G."/>
        </authorList>
    </citation>
    <scope>NUCLEOTIDE SEQUENCE [LARGE SCALE GENOMIC DNA]</scope>
    <source>
        <strain evidence="1 2">3-3</strain>
    </source>
</reference>
<gene>
    <name evidence="1" type="ORF">OI18_15545</name>
</gene>
<dbReference type="RefSeq" id="WP_152616847.1">
    <property type="nucleotide sequence ID" value="NZ_JSVC01000017.1"/>
</dbReference>
<protein>
    <submittedName>
        <fullName evidence="1">Uncharacterized protein</fullName>
    </submittedName>
</protein>
<keyword evidence="2" id="KW-1185">Reference proteome</keyword>
<dbReference type="EMBL" id="JSVC01000017">
    <property type="protein sequence ID" value="KIC93781.1"/>
    <property type="molecule type" value="Genomic_DNA"/>
</dbReference>
<name>A0A0C1L2E3_9BACT</name>
<dbReference type="Proteomes" id="UP000031408">
    <property type="component" value="Unassembled WGS sequence"/>
</dbReference>
<accession>A0A0C1L2E3</accession>